<sequence>MMCTYLIKICGFEENGHDLANSVNHGPYTGQMSWTHYSLGTPRILVTWPSSMKCGFCIVVDAWADHGCKSLALIRCCGSASGTMSGSSS</sequence>
<evidence type="ECO:0000313" key="2">
    <source>
        <dbReference type="Proteomes" id="UP000824782"/>
    </source>
</evidence>
<organism evidence="1 2">
    <name type="scientific">Engystomops pustulosus</name>
    <name type="common">Tungara frog</name>
    <name type="synonym">Physalaemus pustulosus</name>
    <dbReference type="NCBI Taxonomy" id="76066"/>
    <lineage>
        <taxon>Eukaryota</taxon>
        <taxon>Metazoa</taxon>
        <taxon>Chordata</taxon>
        <taxon>Craniata</taxon>
        <taxon>Vertebrata</taxon>
        <taxon>Euteleostomi</taxon>
        <taxon>Amphibia</taxon>
        <taxon>Batrachia</taxon>
        <taxon>Anura</taxon>
        <taxon>Neobatrachia</taxon>
        <taxon>Hyloidea</taxon>
        <taxon>Leptodactylidae</taxon>
        <taxon>Leiuperinae</taxon>
        <taxon>Engystomops</taxon>
    </lineage>
</organism>
<evidence type="ECO:0000313" key="1">
    <source>
        <dbReference type="EMBL" id="KAG8573149.1"/>
    </source>
</evidence>
<gene>
    <name evidence="1" type="ORF">GDO81_012306</name>
</gene>
<reference evidence="1" key="1">
    <citation type="thesis" date="2020" institute="ProQuest LLC" country="789 East Eisenhower Parkway, Ann Arbor, MI, USA">
        <title>Comparative Genomics and Chromosome Evolution.</title>
        <authorList>
            <person name="Mudd A.B."/>
        </authorList>
    </citation>
    <scope>NUCLEOTIDE SEQUENCE</scope>
    <source>
        <strain evidence="1">237g6f4</strain>
        <tissue evidence="1">Blood</tissue>
    </source>
</reference>
<dbReference type="AlphaFoldDB" id="A0AAV7BL57"/>
<accession>A0AAV7BL57</accession>
<dbReference type="EMBL" id="WNYA01000005">
    <property type="protein sequence ID" value="KAG8573149.1"/>
    <property type="molecule type" value="Genomic_DNA"/>
</dbReference>
<dbReference type="Proteomes" id="UP000824782">
    <property type="component" value="Unassembled WGS sequence"/>
</dbReference>
<protein>
    <submittedName>
        <fullName evidence="1">Uncharacterized protein</fullName>
    </submittedName>
</protein>
<keyword evidence="2" id="KW-1185">Reference proteome</keyword>
<proteinExistence type="predicted"/>
<comment type="caution">
    <text evidence="1">The sequence shown here is derived from an EMBL/GenBank/DDBJ whole genome shotgun (WGS) entry which is preliminary data.</text>
</comment>
<name>A0AAV7BL57_ENGPU</name>